<dbReference type="PANTHER" id="PTHR43228">
    <property type="entry name" value="TWO-COMPONENT RESPONSE REGULATOR"/>
    <property type="match status" value="1"/>
</dbReference>
<evidence type="ECO:0000313" key="3">
    <source>
        <dbReference type="EMBL" id="ABK53557.1"/>
    </source>
</evidence>
<reference evidence="3 4" key="1">
    <citation type="journal article" date="2009" name="Genome Res.">
        <title>Complete genome of the cellulolytic thermophile Acidothermus cellulolyticus 11B provides insights into its ecophysiological and evolutionary adaptations.</title>
        <authorList>
            <person name="Barabote R.D."/>
            <person name="Xie G."/>
            <person name="Leu D.H."/>
            <person name="Normand P."/>
            <person name="Necsulea A."/>
            <person name="Daubin V."/>
            <person name="Medigue C."/>
            <person name="Adney W.S."/>
            <person name="Xu X.C."/>
            <person name="Lapidus A."/>
            <person name="Parales R.E."/>
            <person name="Detter C."/>
            <person name="Pujic P."/>
            <person name="Bruce D."/>
            <person name="Lavire C."/>
            <person name="Challacombe J.F."/>
            <person name="Brettin T.S."/>
            <person name="Berry A.M."/>
        </authorList>
    </citation>
    <scope>NUCLEOTIDE SEQUENCE [LARGE SCALE GENOMIC DNA]</scope>
    <source>
        <strain evidence="4">ATCC 43068 / DSM 8971 / 11B</strain>
    </source>
</reference>
<sequence>MRILVVDDSRAMRRIIERMLVLAGYDHHDIVHAADAVEATRLMAEQPPDLILCDWNMPGTNGLEFLTAIRRAGWTTPFGFITSEASPAMREQALAAGALFLIAKPFTPEEFHAALDPVLA</sequence>
<dbReference type="Proteomes" id="UP000008221">
    <property type="component" value="Chromosome"/>
</dbReference>
<dbReference type="InParanoid" id="A0LVU7"/>
<dbReference type="SMART" id="SM00448">
    <property type="entry name" value="REC"/>
    <property type="match status" value="1"/>
</dbReference>
<dbReference type="Pfam" id="PF00072">
    <property type="entry name" value="Response_reg"/>
    <property type="match status" value="1"/>
</dbReference>
<feature type="modified residue" description="4-aspartylphosphate" evidence="1">
    <location>
        <position position="54"/>
    </location>
</feature>
<dbReference type="InterPro" id="IPR011006">
    <property type="entry name" value="CheY-like_superfamily"/>
</dbReference>
<dbReference type="eggNOG" id="COG0745">
    <property type="taxonomic scope" value="Bacteria"/>
</dbReference>
<evidence type="ECO:0000313" key="4">
    <source>
        <dbReference type="Proteomes" id="UP000008221"/>
    </source>
</evidence>
<feature type="domain" description="Response regulatory" evidence="2">
    <location>
        <begin position="2"/>
        <end position="119"/>
    </location>
</feature>
<dbReference type="PANTHER" id="PTHR43228:SF1">
    <property type="entry name" value="TWO-COMPONENT RESPONSE REGULATOR ARR22"/>
    <property type="match status" value="1"/>
</dbReference>
<dbReference type="HOGENOM" id="CLU_000445_69_8_11"/>
<dbReference type="InterPro" id="IPR001789">
    <property type="entry name" value="Sig_transdc_resp-reg_receiver"/>
</dbReference>
<dbReference type="InterPro" id="IPR052048">
    <property type="entry name" value="ST_Response_Regulator"/>
</dbReference>
<evidence type="ECO:0000256" key="1">
    <source>
        <dbReference type="PROSITE-ProRule" id="PRU00169"/>
    </source>
</evidence>
<protein>
    <submittedName>
        <fullName evidence="3">Response regulator receiver protein</fullName>
    </submittedName>
</protein>
<dbReference type="STRING" id="351607.Acel_1785"/>
<organism evidence="3 4">
    <name type="scientific">Acidothermus cellulolyticus (strain ATCC 43068 / DSM 8971 / 11B)</name>
    <dbReference type="NCBI Taxonomy" id="351607"/>
    <lineage>
        <taxon>Bacteria</taxon>
        <taxon>Bacillati</taxon>
        <taxon>Actinomycetota</taxon>
        <taxon>Actinomycetes</taxon>
        <taxon>Acidothermales</taxon>
        <taxon>Acidothermaceae</taxon>
        <taxon>Acidothermus</taxon>
    </lineage>
</organism>
<evidence type="ECO:0000259" key="2">
    <source>
        <dbReference type="PROSITE" id="PS50110"/>
    </source>
</evidence>
<dbReference type="AlphaFoldDB" id="A0LVU7"/>
<keyword evidence="4" id="KW-1185">Reference proteome</keyword>
<dbReference type="SUPFAM" id="SSF52172">
    <property type="entry name" value="CheY-like"/>
    <property type="match status" value="1"/>
</dbReference>
<proteinExistence type="predicted"/>
<dbReference type="Gene3D" id="3.40.50.2300">
    <property type="match status" value="1"/>
</dbReference>
<dbReference type="KEGG" id="ace:Acel_1785"/>
<name>A0LVU7_ACIC1</name>
<dbReference type="EMBL" id="CP000481">
    <property type="protein sequence ID" value="ABK53557.1"/>
    <property type="molecule type" value="Genomic_DNA"/>
</dbReference>
<accession>A0LVU7</accession>
<dbReference type="GO" id="GO:0000160">
    <property type="term" value="P:phosphorelay signal transduction system"/>
    <property type="evidence" value="ECO:0007669"/>
    <property type="project" value="InterPro"/>
</dbReference>
<dbReference type="PROSITE" id="PS50110">
    <property type="entry name" value="RESPONSE_REGULATORY"/>
    <property type="match status" value="1"/>
</dbReference>
<dbReference type="OrthoDB" id="9800897at2"/>
<dbReference type="RefSeq" id="WP_011720620.1">
    <property type="nucleotide sequence ID" value="NC_008578.1"/>
</dbReference>
<keyword evidence="1" id="KW-0597">Phosphoprotein</keyword>
<gene>
    <name evidence="3" type="ordered locus">Acel_1785</name>
</gene>